<reference evidence="4 5" key="1">
    <citation type="submission" date="2019-09" db="EMBL/GenBank/DDBJ databases">
        <title>Report of infection by Mycobacterium simiae a patient suffering from pulmonary tuberculosis.</title>
        <authorList>
            <person name="Mohanty P.S."/>
            <person name="Bansal A.K."/>
            <person name="Singh H."/>
            <person name="Sharma S."/>
            <person name="Patil S.A."/>
            <person name="Upadhaya P."/>
            <person name="Singh P.K."/>
            <person name="Kumar D."/>
            <person name="Kumar S."/>
            <person name="Singh R.K."/>
            <person name="Chaudhary B."/>
        </authorList>
    </citation>
    <scope>NUCLEOTIDE SEQUENCE [LARGE SCALE GENOMIC DNA]</scope>
    <source>
        <strain evidence="4 5">JAL-560-SIM</strain>
    </source>
</reference>
<dbReference type="Proteomes" id="UP000324701">
    <property type="component" value="Unassembled WGS sequence"/>
</dbReference>
<accession>A0A5B1BJ52</accession>
<dbReference type="Pfam" id="PF00823">
    <property type="entry name" value="PPE"/>
    <property type="match status" value="1"/>
</dbReference>
<dbReference type="PANTHER" id="PTHR46766:SF1">
    <property type="entry name" value="GLUTAMINE-RICH PROTEIN 2"/>
    <property type="match status" value="1"/>
</dbReference>
<dbReference type="AlphaFoldDB" id="A0A5B1BJ52"/>
<dbReference type="InterPro" id="IPR000030">
    <property type="entry name" value="PPE_dom"/>
</dbReference>
<evidence type="ECO:0000313" key="4">
    <source>
        <dbReference type="EMBL" id="KAA1248697.1"/>
    </source>
</evidence>
<dbReference type="Gene3D" id="1.20.1260.20">
    <property type="entry name" value="PPE superfamily"/>
    <property type="match status" value="1"/>
</dbReference>
<dbReference type="SUPFAM" id="SSF140459">
    <property type="entry name" value="PE/PPE dimer-like"/>
    <property type="match status" value="1"/>
</dbReference>
<keyword evidence="5" id="KW-1185">Reference proteome</keyword>
<dbReference type="InterPro" id="IPR022171">
    <property type="entry name" value="PPE_C"/>
</dbReference>
<dbReference type="OrthoDB" id="4734701at2"/>
<comment type="similarity">
    <text evidence="1">Belongs to the mycobacterial PPE family.</text>
</comment>
<name>A0A5B1BJ52_MYCSI</name>
<evidence type="ECO:0000259" key="3">
    <source>
        <dbReference type="Pfam" id="PF12484"/>
    </source>
</evidence>
<dbReference type="InterPro" id="IPR038332">
    <property type="entry name" value="PPE_sf"/>
</dbReference>
<comment type="caution">
    <text evidence="4">The sequence shown here is derived from an EMBL/GenBank/DDBJ whole genome shotgun (WGS) entry which is preliminary data.</text>
</comment>
<dbReference type="PANTHER" id="PTHR46766">
    <property type="entry name" value="GLUTAMINE-RICH PROTEIN 2"/>
    <property type="match status" value="1"/>
</dbReference>
<feature type="domain" description="PPE family C-terminal" evidence="3">
    <location>
        <begin position="321"/>
        <end position="394"/>
    </location>
</feature>
<evidence type="ECO:0000259" key="2">
    <source>
        <dbReference type="Pfam" id="PF00823"/>
    </source>
</evidence>
<feature type="domain" description="PPE" evidence="2">
    <location>
        <begin position="20"/>
        <end position="181"/>
    </location>
</feature>
<proteinExistence type="inferred from homology"/>
<gene>
    <name evidence="4" type="ORF">F0Q45_19195</name>
</gene>
<evidence type="ECO:0000256" key="1">
    <source>
        <dbReference type="ARBA" id="ARBA00010652"/>
    </source>
</evidence>
<evidence type="ECO:0000313" key="5">
    <source>
        <dbReference type="Proteomes" id="UP000324701"/>
    </source>
</evidence>
<organism evidence="4 5">
    <name type="scientific">Mycobacterium simiae</name>
    <name type="common">Mycobacterium habana</name>
    <dbReference type="NCBI Taxonomy" id="1784"/>
    <lineage>
        <taxon>Bacteria</taxon>
        <taxon>Bacillati</taxon>
        <taxon>Actinomycetota</taxon>
        <taxon>Actinomycetes</taxon>
        <taxon>Mycobacteriales</taxon>
        <taxon>Mycobacteriaceae</taxon>
        <taxon>Mycobacterium</taxon>
        <taxon>Mycobacterium simiae complex</taxon>
    </lineage>
</organism>
<dbReference type="GO" id="GO:0052572">
    <property type="term" value="P:response to host immune response"/>
    <property type="evidence" value="ECO:0007669"/>
    <property type="project" value="TreeGrafter"/>
</dbReference>
<dbReference type="Pfam" id="PF12484">
    <property type="entry name" value="PPE-SVP"/>
    <property type="match status" value="1"/>
</dbReference>
<protein>
    <submittedName>
        <fullName evidence="4">PPE family protein</fullName>
    </submittedName>
</protein>
<sequence length="399" mass="41820">MPQVRQSTKLISRKSGTAMDYGLFPPEVNSARMCTGPGARSLHAAAANWDEMAATLHDAATSYRAVIVNLALAWQGPSAAAMASAATPLVAWFEVTAAQAEHAATNARLFAMAYETAYIMTVPLAEVLANRFQLMVLTATNVFGQNTPAIMHNEAVHLEMWAQDAAAMYAYAAEAATATRLTPFTPPRPTTSAAEVASHFAARAIGSSHAAGEIRHDLTKLYELAPSALRELMSPSRSGTWPKVWTAVTDTTKVMRNTTTWGLLSSKIAYEPIRFSLFATKSGGMTQPLTARAFAKGAAEGVAAAANHMVPVGPPARPVWAAMGSANALGKLSVPPSWTETAPGIVPDAETLTSVATAADTDSQTPWVQMALSSLAGTGVGSVAPKARARFVPRTPAGG</sequence>
<dbReference type="EMBL" id="VTZN01000138">
    <property type="protein sequence ID" value="KAA1248697.1"/>
    <property type="molecule type" value="Genomic_DNA"/>
</dbReference>